<evidence type="ECO:0000256" key="2">
    <source>
        <dbReference type="ARBA" id="ARBA00004922"/>
    </source>
</evidence>
<evidence type="ECO:0000313" key="14">
    <source>
        <dbReference type="EMBL" id="KLJ11168.1"/>
    </source>
</evidence>
<dbReference type="PANTHER" id="PTHR23033:SF47">
    <property type="entry name" value="APPLE DOMAIN-CONTAINING PROTEIN-RELATED"/>
    <property type="match status" value="1"/>
</dbReference>
<dbReference type="EMBL" id="LDEV01001718">
    <property type="protein sequence ID" value="KLJ11168.1"/>
    <property type="molecule type" value="Genomic_DNA"/>
</dbReference>
<dbReference type="Pfam" id="PF02434">
    <property type="entry name" value="Fringe"/>
    <property type="match status" value="1"/>
</dbReference>
<keyword evidence="15" id="KW-1185">Reference proteome</keyword>
<dbReference type="EC" id="2.4.1.122" evidence="4"/>
<dbReference type="GO" id="GO:0016263">
    <property type="term" value="F:glycoprotein-N-acetylgalactosamine 3-beta-galactosyltransferase activity"/>
    <property type="evidence" value="ECO:0007669"/>
    <property type="project" value="UniProtKB-EC"/>
</dbReference>
<keyword evidence="9" id="KW-0735">Signal-anchor</keyword>
<evidence type="ECO:0000256" key="1">
    <source>
        <dbReference type="ARBA" id="ARBA00004606"/>
    </source>
</evidence>
<dbReference type="Proteomes" id="UP000053573">
    <property type="component" value="Unassembled WGS sequence"/>
</dbReference>
<evidence type="ECO:0000256" key="6">
    <source>
        <dbReference type="ARBA" id="ARBA00022679"/>
    </source>
</evidence>
<evidence type="ECO:0000256" key="3">
    <source>
        <dbReference type="ARBA" id="ARBA00006462"/>
    </source>
</evidence>
<keyword evidence="7 12" id="KW-0812">Transmembrane</keyword>
<dbReference type="Gene3D" id="3.90.550.50">
    <property type="match status" value="1"/>
</dbReference>
<evidence type="ECO:0000256" key="7">
    <source>
        <dbReference type="ARBA" id="ARBA00022692"/>
    </source>
</evidence>
<dbReference type="InterPro" id="IPR026050">
    <property type="entry name" value="C1GALT1/C1GALT1_chp1"/>
</dbReference>
<proteinExistence type="inferred from homology"/>
<keyword evidence="11 12" id="KW-0472">Membrane</keyword>
<dbReference type="PANTHER" id="PTHR23033">
    <property type="entry name" value="BETA1,3-GALACTOSYLTRANSFERASE"/>
    <property type="match status" value="1"/>
</dbReference>
<keyword evidence="5" id="KW-0328">Glycosyltransferase</keyword>
<evidence type="ECO:0000256" key="12">
    <source>
        <dbReference type="SAM" id="Phobius"/>
    </source>
</evidence>
<dbReference type="GO" id="GO:0000166">
    <property type="term" value="F:nucleotide binding"/>
    <property type="evidence" value="ECO:0007669"/>
    <property type="project" value="UniProtKB-KW"/>
</dbReference>
<dbReference type="GO" id="GO:0016020">
    <property type="term" value="C:membrane"/>
    <property type="evidence" value="ECO:0007669"/>
    <property type="project" value="UniProtKB-SubCell"/>
</dbReference>
<dbReference type="InterPro" id="IPR003378">
    <property type="entry name" value="Fringe-like_glycosylTrfase"/>
</dbReference>
<evidence type="ECO:0000256" key="9">
    <source>
        <dbReference type="ARBA" id="ARBA00022968"/>
    </source>
</evidence>
<comment type="subcellular location">
    <subcellularLocation>
        <location evidence="1">Membrane</location>
        <topology evidence="1">Single-pass type II membrane protein</topology>
    </subcellularLocation>
</comment>
<evidence type="ECO:0000256" key="10">
    <source>
        <dbReference type="ARBA" id="ARBA00022989"/>
    </source>
</evidence>
<feature type="domain" description="Fringe-like glycosyltransferase" evidence="13">
    <location>
        <begin position="187"/>
        <end position="257"/>
    </location>
</feature>
<keyword evidence="10 12" id="KW-1133">Transmembrane helix</keyword>
<dbReference type="OrthoDB" id="414175at2759"/>
<evidence type="ECO:0000256" key="5">
    <source>
        <dbReference type="ARBA" id="ARBA00022676"/>
    </source>
</evidence>
<gene>
    <name evidence="14" type="ORF">EMPG_13551</name>
</gene>
<comment type="caution">
    <text evidence="14">The sequence shown here is derived from an EMBL/GenBank/DDBJ whole genome shotgun (WGS) entry which is preliminary data.</text>
</comment>
<dbReference type="AlphaFoldDB" id="A0A0H1BJ69"/>
<evidence type="ECO:0000256" key="8">
    <source>
        <dbReference type="ARBA" id="ARBA00022741"/>
    </source>
</evidence>
<sequence>MECRRHGYRPSRRWIYLVTLVFSILGGGYLFLRTHGAATHYQELKLSAPFNILFPSPPVPEHTECPSIPGLNDIHVILKTGATEALTKLPVHANTTLQCIPHFTIFSDYEEEIAGLHTYDVLRGVNDTTKSTHSEFKLYTSLRESGREVLSTWDVTDDESTPRGKPNNPGWVLDKWKFLPMMHETLKVREDARWYVFMEADTYMIWPNLLAWLRQFDADKPYYLGSVVQLRNDVFAHGGSGFVLSHAALKRVAEFHSTRVKEWDDFTAQEWAGDYVLGKALKDVGVGLHWSWPMLQGSTPWSFDYISNRYGNVPWCYPPVTYHHMTPDDIRAFWDFERNWRSEKNGNTLLLHRDVFQQLIKPGFSKLEQDWDNESADIIKDVGNDAKDCAQRCVDDVECLQYSHEPGNCRTSKLVKGGVRKPGVVSGWMVERIDQAVMTLGSCEEIQWIRP</sequence>
<keyword evidence="8" id="KW-0547">Nucleotide-binding</keyword>
<reference evidence="15" key="1">
    <citation type="journal article" date="2015" name="PLoS Genet.">
        <title>The dynamic genome and transcriptome of the human fungal pathogen Blastomyces and close relative Emmonsia.</title>
        <authorList>
            <person name="Munoz J.F."/>
            <person name="Gauthier G.M."/>
            <person name="Desjardins C.A."/>
            <person name="Gallo J.E."/>
            <person name="Holder J."/>
            <person name="Sullivan T.D."/>
            <person name="Marty A.J."/>
            <person name="Carmen J.C."/>
            <person name="Chen Z."/>
            <person name="Ding L."/>
            <person name="Gujja S."/>
            <person name="Magrini V."/>
            <person name="Misas E."/>
            <person name="Mitreva M."/>
            <person name="Priest M."/>
            <person name="Saif S."/>
            <person name="Whiston E.A."/>
            <person name="Young S."/>
            <person name="Zeng Q."/>
            <person name="Goldman W.E."/>
            <person name="Mardis E.R."/>
            <person name="Taylor J.W."/>
            <person name="McEwen J.G."/>
            <person name="Clay O.K."/>
            <person name="Klein B.S."/>
            <person name="Cuomo C.A."/>
        </authorList>
    </citation>
    <scope>NUCLEOTIDE SEQUENCE [LARGE SCALE GENOMIC DNA]</scope>
    <source>
        <strain evidence="15">UAMH 139</strain>
    </source>
</reference>
<comment type="pathway">
    <text evidence="2">Protein modification; protein glycosylation.</text>
</comment>
<organism evidence="14 15">
    <name type="scientific">Blastomyces silverae</name>
    <dbReference type="NCBI Taxonomy" id="2060906"/>
    <lineage>
        <taxon>Eukaryota</taxon>
        <taxon>Fungi</taxon>
        <taxon>Dikarya</taxon>
        <taxon>Ascomycota</taxon>
        <taxon>Pezizomycotina</taxon>
        <taxon>Eurotiomycetes</taxon>
        <taxon>Eurotiomycetidae</taxon>
        <taxon>Onygenales</taxon>
        <taxon>Ajellomycetaceae</taxon>
        <taxon>Blastomyces</taxon>
    </lineage>
</organism>
<evidence type="ECO:0000256" key="11">
    <source>
        <dbReference type="ARBA" id="ARBA00023136"/>
    </source>
</evidence>
<feature type="transmembrane region" description="Helical" evidence="12">
    <location>
        <begin position="14"/>
        <end position="32"/>
    </location>
</feature>
<evidence type="ECO:0000256" key="4">
    <source>
        <dbReference type="ARBA" id="ARBA00012557"/>
    </source>
</evidence>
<dbReference type="STRING" id="2060906.A0A0H1BJ69"/>
<name>A0A0H1BJ69_9EURO</name>
<evidence type="ECO:0000313" key="15">
    <source>
        <dbReference type="Proteomes" id="UP000053573"/>
    </source>
</evidence>
<comment type="similarity">
    <text evidence="3">Belongs to the glycosyltransferase 31 family. Beta3-Gal-T subfamily.</text>
</comment>
<accession>A0A0H1BJ69</accession>
<protein>
    <recommendedName>
        <fullName evidence="4">N-acetylgalactosaminide beta-1,3-galactosyltransferase</fullName>
        <ecNumber evidence="4">2.4.1.122</ecNumber>
    </recommendedName>
</protein>
<keyword evidence="6" id="KW-0808">Transferase</keyword>
<evidence type="ECO:0000259" key="13">
    <source>
        <dbReference type="Pfam" id="PF02434"/>
    </source>
</evidence>